<dbReference type="AlphaFoldDB" id="A0A1Z3NDG5"/>
<reference evidence="1 2" key="1">
    <citation type="submission" date="2017-04" db="EMBL/GenBank/DDBJ databases">
        <title>Whole genome sequence of Bdellovibrio bacteriovorus strain SSB218315.</title>
        <authorList>
            <person name="Oyedara O."/>
            <person name="Rodriguez-Perez M.A."/>
        </authorList>
    </citation>
    <scope>NUCLEOTIDE SEQUENCE [LARGE SCALE GENOMIC DNA]</scope>
    <source>
        <strain evidence="1 2">SSB218315</strain>
    </source>
</reference>
<evidence type="ECO:0008006" key="3">
    <source>
        <dbReference type="Google" id="ProtNLM"/>
    </source>
</evidence>
<dbReference type="SUPFAM" id="SSF81901">
    <property type="entry name" value="HCP-like"/>
    <property type="match status" value="1"/>
</dbReference>
<sequence>MIADVLWIRTIQDLDYCEKSVGENICVGDSWLYKMLDTITELSPKFRIAYAAGGLALTVIISDIDGATKIFEKGVKELPQDWPIAYRAAYHYMYEVKDNKRAADLLVQAGKNGGPPWFLTLAGRLYSDAGNLELAESVLQDMINTEQDPVLIKRLQDKIESMKKAKPTK</sequence>
<protein>
    <recommendedName>
        <fullName evidence="3">Tetratricopeptide repeat protein</fullName>
    </recommendedName>
</protein>
<dbReference type="EMBL" id="CP020946">
    <property type="protein sequence ID" value="ASD65510.1"/>
    <property type="molecule type" value="Genomic_DNA"/>
</dbReference>
<accession>A0A1Z3NDG5</accession>
<evidence type="ECO:0000313" key="1">
    <source>
        <dbReference type="EMBL" id="ASD65510.1"/>
    </source>
</evidence>
<gene>
    <name evidence="1" type="ORF">B9G79_12325</name>
</gene>
<name>A0A1Z3NDG5_BDEBC</name>
<proteinExistence type="predicted"/>
<organism evidence="1 2">
    <name type="scientific">Bdellovibrio bacteriovorus</name>
    <dbReference type="NCBI Taxonomy" id="959"/>
    <lineage>
        <taxon>Bacteria</taxon>
        <taxon>Pseudomonadati</taxon>
        <taxon>Bdellovibrionota</taxon>
        <taxon>Bdellovibrionia</taxon>
        <taxon>Bdellovibrionales</taxon>
        <taxon>Pseudobdellovibrionaceae</taxon>
        <taxon>Bdellovibrio</taxon>
    </lineage>
</organism>
<evidence type="ECO:0000313" key="2">
    <source>
        <dbReference type="Proteomes" id="UP000197003"/>
    </source>
</evidence>
<dbReference type="OrthoDB" id="5292635at2"/>
<dbReference type="Proteomes" id="UP000197003">
    <property type="component" value="Chromosome"/>
</dbReference>